<dbReference type="EMBL" id="CP064939">
    <property type="protein sequence ID" value="QPH41283.1"/>
    <property type="molecule type" value="Genomic_DNA"/>
</dbReference>
<accession>A0A7S9Q048</accession>
<dbReference type="Proteomes" id="UP000594759">
    <property type="component" value="Chromosome"/>
</dbReference>
<dbReference type="AlphaFoldDB" id="A0A7S9Q048"/>
<name>A0A7S9Q048_9SPHI</name>
<reference evidence="3 4" key="1">
    <citation type="submission" date="2020-11" db="EMBL/GenBank/DDBJ databases">
        <title>Pedobacter endophytica, an endophytic bacteria isolated form Carex pumila.</title>
        <authorList>
            <person name="Peng Y."/>
            <person name="Jiang L."/>
            <person name="Lee J."/>
        </authorList>
    </citation>
    <scope>NUCLEOTIDE SEQUENCE [LARGE SCALE GENOMIC DNA]</scope>
    <source>
        <strain evidence="3 4">JBR3-12</strain>
    </source>
</reference>
<feature type="compositionally biased region" description="Low complexity" evidence="1">
    <location>
        <begin position="28"/>
        <end position="49"/>
    </location>
</feature>
<evidence type="ECO:0000313" key="4">
    <source>
        <dbReference type="Proteomes" id="UP000594759"/>
    </source>
</evidence>
<protein>
    <submittedName>
        <fullName evidence="3">Uncharacterized protein</fullName>
    </submittedName>
</protein>
<dbReference type="PROSITE" id="PS51257">
    <property type="entry name" value="PROKAR_LIPOPROTEIN"/>
    <property type="match status" value="1"/>
</dbReference>
<feature type="chain" id="PRO_5032631457" evidence="2">
    <location>
        <begin position="21"/>
        <end position="66"/>
    </location>
</feature>
<evidence type="ECO:0000313" key="3">
    <source>
        <dbReference type="EMBL" id="QPH41283.1"/>
    </source>
</evidence>
<gene>
    <name evidence="3" type="ORF">IZT61_08520</name>
</gene>
<feature type="signal peptide" evidence="2">
    <location>
        <begin position="1"/>
        <end position="20"/>
    </location>
</feature>
<dbReference type="KEGG" id="pex:IZT61_08520"/>
<proteinExistence type="predicted"/>
<feature type="compositionally biased region" description="Polar residues" evidence="1">
    <location>
        <begin position="50"/>
        <end position="66"/>
    </location>
</feature>
<evidence type="ECO:0000256" key="2">
    <source>
        <dbReference type="SAM" id="SignalP"/>
    </source>
</evidence>
<keyword evidence="2" id="KW-0732">Signal</keyword>
<dbReference type="RefSeq" id="WP_196100734.1">
    <property type="nucleotide sequence ID" value="NZ_CP064939.1"/>
</dbReference>
<organism evidence="3 4">
    <name type="scientific">Pedobacter endophyticus</name>
    <dbReference type="NCBI Taxonomy" id="2789740"/>
    <lineage>
        <taxon>Bacteria</taxon>
        <taxon>Pseudomonadati</taxon>
        <taxon>Bacteroidota</taxon>
        <taxon>Sphingobacteriia</taxon>
        <taxon>Sphingobacteriales</taxon>
        <taxon>Sphingobacteriaceae</taxon>
        <taxon>Pedobacter</taxon>
    </lineage>
</organism>
<feature type="region of interest" description="Disordered" evidence="1">
    <location>
        <begin position="20"/>
        <end position="66"/>
    </location>
</feature>
<keyword evidence="4" id="KW-1185">Reference proteome</keyword>
<sequence length="66" mass="6863">MKKYILMVAAVAMFMASCNSDSKSGALDSTSTDTAMTSTTPDTTMPDSTIVDSSMRDSGTTTTPTP</sequence>
<evidence type="ECO:0000256" key="1">
    <source>
        <dbReference type="SAM" id="MobiDB-lite"/>
    </source>
</evidence>